<evidence type="ECO:0000313" key="2">
    <source>
        <dbReference type="EMBL" id="GMF28709.1"/>
    </source>
</evidence>
<keyword evidence="1" id="KW-0812">Transmembrane</keyword>
<keyword evidence="3" id="KW-1185">Reference proteome</keyword>
<comment type="caution">
    <text evidence="2">The sequence shown here is derived from an EMBL/GenBank/DDBJ whole genome shotgun (WGS) entry which is preliminary data.</text>
</comment>
<sequence>MAMLKLRKVYRRYKNVKHRKDNPEAAMQALGYRCKIALVSGPLVESLHSSIVPTYDSQPIKGTMAINATTPDSSAKHLPLQMYLATESGTYDAGLTVLPRIGALTPISFWKLVVLYGFGWAGGMFAALSMFLSMGKGAEVIAVSGVVTSTLFSGVFACCCQRQLFWRVITSFHFIFLTTQMIATAFCVIDIISGRWIPTCGVVSSLVLAYTVVAVDALTPTMKVDYASSTR</sequence>
<feature type="transmembrane region" description="Helical" evidence="1">
    <location>
        <begin position="113"/>
        <end position="134"/>
    </location>
</feature>
<feature type="transmembrane region" description="Helical" evidence="1">
    <location>
        <begin position="172"/>
        <end position="197"/>
    </location>
</feature>
<dbReference type="AlphaFoldDB" id="A0A9W6UB38"/>
<accession>A0A9W6UB38</accession>
<evidence type="ECO:0000256" key="1">
    <source>
        <dbReference type="SAM" id="Phobius"/>
    </source>
</evidence>
<protein>
    <submittedName>
        <fullName evidence="2">Unnamed protein product</fullName>
    </submittedName>
</protein>
<reference evidence="2" key="1">
    <citation type="submission" date="2023-04" db="EMBL/GenBank/DDBJ databases">
        <title>Phytophthora lilii NBRC 32176.</title>
        <authorList>
            <person name="Ichikawa N."/>
            <person name="Sato H."/>
            <person name="Tonouchi N."/>
        </authorList>
    </citation>
    <scope>NUCLEOTIDE SEQUENCE</scope>
    <source>
        <strain evidence="2">NBRC 32176</strain>
    </source>
</reference>
<evidence type="ECO:0000313" key="3">
    <source>
        <dbReference type="Proteomes" id="UP001165083"/>
    </source>
</evidence>
<name>A0A9W6UB38_9STRA</name>
<dbReference type="EMBL" id="BSXW01000732">
    <property type="protein sequence ID" value="GMF28709.1"/>
    <property type="molecule type" value="Genomic_DNA"/>
</dbReference>
<feature type="transmembrane region" description="Helical" evidence="1">
    <location>
        <begin position="140"/>
        <end position="160"/>
    </location>
</feature>
<proteinExistence type="predicted"/>
<gene>
    <name evidence="2" type="ORF">Plil01_001211600</name>
</gene>
<dbReference type="Proteomes" id="UP001165083">
    <property type="component" value="Unassembled WGS sequence"/>
</dbReference>
<keyword evidence="1" id="KW-0472">Membrane</keyword>
<organism evidence="2 3">
    <name type="scientific">Phytophthora lilii</name>
    <dbReference type="NCBI Taxonomy" id="2077276"/>
    <lineage>
        <taxon>Eukaryota</taxon>
        <taxon>Sar</taxon>
        <taxon>Stramenopiles</taxon>
        <taxon>Oomycota</taxon>
        <taxon>Peronosporomycetes</taxon>
        <taxon>Peronosporales</taxon>
        <taxon>Peronosporaceae</taxon>
        <taxon>Phytophthora</taxon>
    </lineage>
</organism>
<keyword evidence="1" id="KW-1133">Transmembrane helix</keyword>